<comment type="caution">
    <text evidence="2">The sequence shown here is derived from an EMBL/GenBank/DDBJ whole genome shotgun (WGS) entry which is preliminary data.</text>
</comment>
<dbReference type="Proteomes" id="UP000035444">
    <property type="component" value="Unassembled WGS sequence"/>
</dbReference>
<reference evidence="2 3" key="1">
    <citation type="submission" date="2015-03" db="EMBL/GenBank/DDBJ databases">
        <title>Genome Sequence of Kiloniella spongiae MEBiC09566, isolated from a marine sponge.</title>
        <authorList>
            <person name="Shao Z."/>
            <person name="Wang L."/>
            <person name="Li X."/>
        </authorList>
    </citation>
    <scope>NUCLEOTIDE SEQUENCE [LARGE SCALE GENOMIC DNA]</scope>
    <source>
        <strain evidence="2 3">MEBiC09566</strain>
    </source>
</reference>
<keyword evidence="3" id="KW-1185">Reference proteome</keyword>
<dbReference type="RefSeq" id="WP_047762931.1">
    <property type="nucleotide sequence ID" value="NZ_LAQL01000003.1"/>
</dbReference>
<feature type="transmembrane region" description="Helical" evidence="1">
    <location>
        <begin position="12"/>
        <end position="30"/>
    </location>
</feature>
<dbReference type="AlphaFoldDB" id="A0A0H2MHD9"/>
<gene>
    <name evidence="2" type="ORF">WH96_04415</name>
</gene>
<evidence type="ECO:0000256" key="1">
    <source>
        <dbReference type="SAM" id="Phobius"/>
    </source>
</evidence>
<dbReference type="EMBL" id="LAQL01000003">
    <property type="protein sequence ID" value="KLN61596.1"/>
    <property type="molecule type" value="Genomic_DNA"/>
</dbReference>
<protein>
    <submittedName>
        <fullName evidence="2">Uncharacterized protein</fullName>
    </submittedName>
</protein>
<keyword evidence="1" id="KW-1133">Transmembrane helix</keyword>
<evidence type="ECO:0000313" key="2">
    <source>
        <dbReference type="EMBL" id="KLN61596.1"/>
    </source>
</evidence>
<sequence>MIDKNEVQRRAGNLLVAMVVTVSTALVLLSNNHSGQNDAKGRTELIIATQISEENSGDNLSVPTIPPVLQKRYYK</sequence>
<organism evidence="2 3">
    <name type="scientific">Kiloniella spongiae</name>
    <dbReference type="NCBI Taxonomy" id="1489064"/>
    <lineage>
        <taxon>Bacteria</taxon>
        <taxon>Pseudomonadati</taxon>
        <taxon>Pseudomonadota</taxon>
        <taxon>Alphaproteobacteria</taxon>
        <taxon>Rhodospirillales</taxon>
        <taxon>Kiloniellaceae</taxon>
        <taxon>Kiloniella</taxon>
    </lineage>
</organism>
<proteinExistence type="predicted"/>
<evidence type="ECO:0000313" key="3">
    <source>
        <dbReference type="Proteomes" id="UP000035444"/>
    </source>
</evidence>
<keyword evidence="1" id="KW-0472">Membrane</keyword>
<name>A0A0H2MHD9_9PROT</name>
<accession>A0A0H2MHD9</accession>
<keyword evidence="1" id="KW-0812">Transmembrane</keyword>